<reference evidence="2 3" key="1">
    <citation type="submission" date="2018-09" db="EMBL/GenBank/DDBJ databases">
        <title>A high-quality reference genome of wild soybean provides a powerful tool to mine soybean genomes.</title>
        <authorList>
            <person name="Xie M."/>
            <person name="Chung C.Y.L."/>
            <person name="Li M.-W."/>
            <person name="Wong F.-L."/>
            <person name="Chan T.-F."/>
            <person name="Lam H.-M."/>
        </authorList>
    </citation>
    <scope>NUCLEOTIDE SEQUENCE [LARGE SCALE GENOMIC DNA]</scope>
    <source>
        <strain evidence="3">cv. W05</strain>
        <tissue evidence="2">Hypocotyl of etiolated seedlings</tissue>
    </source>
</reference>
<protein>
    <submittedName>
        <fullName evidence="2">Uncharacterized protein</fullName>
    </submittedName>
</protein>
<sequence length="124" mass="13500">MIAPRDHRLAVSDRLPDPNRVAASQSTLTSPILENVSHGQLQTRSSVPFDFAMTFVVYLKAIDGHGEAMGLSVAKSGDDGGAVDRGGGRQWWCTEVSDMDRRKKERRKNSDGGQLVVCGGDDER</sequence>
<dbReference type="Proteomes" id="UP000289340">
    <property type="component" value="Chromosome 8"/>
</dbReference>
<evidence type="ECO:0000256" key="1">
    <source>
        <dbReference type="SAM" id="MobiDB-lite"/>
    </source>
</evidence>
<evidence type="ECO:0000313" key="3">
    <source>
        <dbReference type="Proteomes" id="UP000289340"/>
    </source>
</evidence>
<accession>A0A445JAB9</accession>
<feature type="region of interest" description="Disordered" evidence="1">
    <location>
        <begin position="99"/>
        <end position="124"/>
    </location>
</feature>
<name>A0A445JAB9_GLYSO</name>
<evidence type="ECO:0000313" key="2">
    <source>
        <dbReference type="EMBL" id="RZB95398.1"/>
    </source>
</evidence>
<proteinExistence type="predicted"/>
<dbReference type="AlphaFoldDB" id="A0A445JAB9"/>
<organism evidence="2 3">
    <name type="scientific">Glycine soja</name>
    <name type="common">Wild soybean</name>
    <dbReference type="NCBI Taxonomy" id="3848"/>
    <lineage>
        <taxon>Eukaryota</taxon>
        <taxon>Viridiplantae</taxon>
        <taxon>Streptophyta</taxon>
        <taxon>Embryophyta</taxon>
        <taxon>Tracheophyta</taxon>
        <taxon>Spermatophyta</taxon>
        <taxon>Magnoliopsida</taxon>
        <taxon>eudicotyledons</taxon>
        <taxon>Gunneridae</taxon>
        <taxon>Pentapetalae</taxon>
        <taxon>rosids</taxon>
        <taxon>fabids</taxon>
        <taxon>Fabales</taxon>
        <taxon>Fabaceae</taxon>
        <taxon>Papilionoideae</taxon>
        <taxon>50 kb inversion clade</taxon>
        <taxon>NPAAA clade</taxon>
        <taxon>indigoferoid/millettioid clade</taxon>
        <taxon>Phaseoleae</taxon>
        <taxon>Glycine</taxon>
        <taxon>Glycine subgen. Soja</taxon>
    </lineage>
</organism>
<comment type="caution">
    <text evidence="2">The sequence shown here is derived from an EMBL/GenBank/DDBJ whole genome shotgun (WGS) entry which is preliminary data.</text>
</comment>
<keyword evidence="3" id="KW-1185">Reference proteome</keyword>
<gene>
    <name evidence="2" type="ORF">D0Y65_019677</name>
</gene>
<dbReference type="EMBL" id="QZWG01000008">
    <property type="protein sequence ID" value="RZB95398.1"/>
    <property type="molecule type" value="Genomic_DNA"/>
</dbReference>